<name>A0ACB8AWW8_9AGAM</name>
<proteinExistence type="predicted"/>
<keyword evidence="2" id="KW-1185">Reference proteome</keyword>
<feature type="non-terminal residue" evidence="1">
    <location>
        <position position="1"/>
    </location>
</feature>
<reference evidence="1" key="1">
    <citation type="journal article" date="2021" name="New Phytol.">
        <title>Evolutionary innovations through gain and loss of genes in the ectomycorrhizal Boletales.</title>
        <authorList>
            <person name="Wu G."/>
            <person name="Miyauchi S."/>
            <person name="Morin E."/>
            <person name="Kuo A."/>
            <person name="Drula E."/>
            <person name="Varga T."/>
            <person name="Kohler A."/>
            <person name="Feng B."/>
            <person name="Cao Y."/>
            <person name="Lipzen A."/>
            <person name="Daum C."/>
            <person name="Hundley H."/>
            <person name="Pangilinan J."/>
            <person name="Johnson J."/>
            <person name="Barry K."/>
            <person name="LaButti K."/>
            <person name="Ng V."/>
            <person name="Ahrendt S."/>
            <person name="Min B."/>
            <person name="Choi I.G."/>
            <person name="Park H."/>
            <person name="Plett J.M."/>
            <person name="Magnuson J."/>
            <person name="Spatafora J.W."/>
            <person name="Nagy L.G."/>
            <person name="Henrissat B."/>
            <person name="Grigoriev I.V."/>
            <person name="Yang Z.L."/>
            <person name="Xu J."/>
            <person name="Martin F.M."/>
        </authorList>
    </citation>
    <scope>NUCLEOTIDE SEQUENCE</scope>
    <source>
        <strain evidence="1">KUC20120723A-06</strain>
    </source>
</reference>
<feature type="non-terminal residue" evidence="1">
    <location>
        <position position="140"/>
    </location>
</feature>
<accession>A0ACB8AWW8</accession>
<comment type="caution">
    <text evidence="1">The sequence shown here is derived from an EMBL/GenBank/DDBJ whole genome shotgun (WGS) entry which is preliminary data.</text>
</comment>
<dbReference type="EMBL" id="MU266910">
    <property type="protein sequence ID" value="KAH7917876.1"/>
    <property type="molecule type" value="Genomic_DNA"/>
</dbReference>
<protein>
    <submittedName>
        <fullName evidence="1">Uncharacterized protein</fullName>
    </submittedName>
</protein>
<evidence type="ECO:0000313" key="2">
    <source>
        <dbReference type="Proteomes" id="UP000790709"/>
    </source>
</evidence>
<dbReference type="Proteomes" id="UP000790709">
    <property type="component" value="Unassembled WGS sequence"/>
</dbReference>
<gene>
    <name evidence="1" type="ORF">BV22DRAFT_989237</name>
</gene>
<sequence>PTWLVDAVDYLNSADASPEWSAMVINLVKLERLLGFPKGMGKHNIVSGLKRPEEIGAWIRGGRHFEKCPTIEDEKTFADGFEQWWISLQPAWRCTSDDDEPVTSIHSLLNDIPSEDVDWPELAKGTCNGFFMVLLGLTWW</sequence>
<evidence type="ECO:0000313" key="1">
    <source>
        <dbReference type="EMBL" id="KAH7917876.1"/>
    </source>
</evidence>
<organism evidence="1 2">
    <name type="scientific">Leucogyrophana mollusca</name>
    <dbReference type="NCBI Taxonomy" id="85980"/>
    <lineage>
        <taxon>Eukaryota</taxon>
        <taxon>Fungi</taxon>
        <taxon>Dikarya</taxon>
        <taxon>Basidiomycota</taxon>
        <taxon>Agaricomycotina</taxon>
        <taxon>Agaricomycetes</taxon>
        <taxon>Agaricomycetidae</taxon>
        <taxon>Boletales</taxon>
        <taxon>Boletales incertae sedis</taxon>
        <taxon>Leucogyrophana</taxon>
    </lineage>
</organism>